<reference evidence="3" key="2">
    <citation type="submission" date="2014-05" db="EMBL/GenBank/DDBJ databases">
        <title>Draft genome sequence of Virgibacillus massiliensis Vm-5.</title>
        <authorList>
            <person name="Khelaifia S."/>
            <person name="Croce O."/>
            <person name="Lagier J.C."/>
            <person name="Raoult D."/>
        </authorList>
    </citation>
    <scope>NUCLEOTIDE SEQUENCE [LARGE SCALE GENOMIC DNA]</scope>
    <source>
        <strain evidence="3">Vm-5</strain>
    </source>
</reference>
<sequence length="154" mass="18080">MENQDKQLEMFSEDKEEQENLEEAVQKKKEDVIITERGEEFSKEEWAQEVVPKGPTRQEVEEWKDKYGNIYFVPFDSDIYMFRQLNRAEYREVALNQDYTAFDKEEIITDKCVIFPRNFSVSKLTKGNAGLPTVLNEMIMSKSGFFAQSAPIQL</sequence>
<comment type="caution">
    <text evidence="2">The sequence shown here is derived from an EMBL/GenBank/DDBJ whole genome shotgun (WGS) entry which is preliminary data.</text>
</comment>
<evidence type="ECO:0000313" key="3">
    <source>
        <dbReference type="Proteomes" id="UP000028875"/>
    </source>
</evidence>
<organism evidence="2 3">
    <name type="scientific">Virgibacillus massiliensis</name>
    <dbReference type="NCBI Taxonomy" id="1462526"/>
    <lineage>
        <taxon>Bacteria</taxon>
        <taxon>Bacillati</taxon>
        <taxon>Bacillota</taxon>
        <taxon>Bacilli</taxon>
        <taxon>Bacillales</taxon>
        <taxon>Bacillaceae</taxon>
        <taxon>Virgibacillus</taxon>
    </lineage>
</organism>
<dbReference type="STRING" id="1462526.BN990_04187"/>
<proteinExistence type="predicted"/>
<name>A0A024QHY1_9BACI</name>
<dbReference type="EMBL" id="CCDP010000003">
    <property type="protein sequence ID" value="CDQ41810.1"/>
    <property type="molecule type" value="Genomic_DNA"/>
</dbReference>
<protein>
    <submittedName>
        <fullName evidence="2">Uncharacterized protein</fullName>
    </submittedName>
</protein>
<feature type="region of interest" description="Disordered" evidence="1">
    <location>
        <begin position="1"/>
        <end position="27"/>
    </location>
</feature>
<gene>
    <name evidence="2" type="ORF">BN990_04187</name>
</gene>
<dbReference type="Proteomes" id="UP000028875">
    <property type="component" value="Unassembled WGS sequence"/>
</dbReference>
<keyword evidence="3" id="KW-1185">Reference proteome</keyword>
<evidence type="ECO:0000313" key="2">
    <source>
        <dbReference type="EMBL" id="CDQ41810.1"/>
    </source>
</evidence>
<dbReference type="AlphaFoldDB" id="A0A024QHY1"/>
<dbReference type="OrthoDB" id="2974465at2"/>
<dbReference type="RefSeq" id="WP_038246658.1">
    <property type="nucleotide sequence ID" value="NZ_BNER01000008.1"/>
</dbReference>
<evidence type="ECO:0000256" key="1">
    <source>
        <dbReference type="SAM" id="MobiDB-lite"/>
    </source>
</evidence>
<reference evidence="2 3" key="1">
    <citation type="submission" date="2014-03" db="EMBL/GenBank/DDBJ databases">
        <authorList>
            <person name="Urmite Genomes U."/>
        </authorList>
    </citation>
    <scope>NUCLEOTIDE SEQUENCE [LARGE SCALE GENOMIC DNA]</scope>
    <source>
        <strain evidence="2 3">Vm-5</strain>
    </source>
</reference>
<accession>A0A024QHY1</accession>